<comment type="caution">
    <text evidence="2">The sequence shown here is derived from an EMBL/GenBank/DDBJ whole genome shotgun (WGS) entry which is preliminary data.</text>
</comment>
<keyword evidence="1" id="KW-0812">Transmembrane</keyword>
<reference evidence="2 3" key="1">
    <citation type="submission" date="2021-03" db="EMBL/GenBank/DDBJ databases">
        <title>Enterococcal diversity collection.</title>
        <authorList>
            <person name="Gilmore M.S."/>
            <person name="Schwartzman J."/>
            <person name="Van Tyne D."/>
            <person name="Martin M."/>
            <person name="Earl A.M."/>
            <person name="Manson A.L."/>
            <person name="Straub T."/>
            <person name="Salamzade R."/>
            <person name="Saavedra J."/>
            <person name="Lebreton F."/>
            <person name="Prichula J."/>
            <person name="Schaufler K."/>
            <person name="Gaca A."/>
            <person name="Sgardioli B."/>
            <person name="Wagenaar J."/>
            <person name="Strong T."/>
        </authorList>
    </citation>
    <scope>NUCLEOTIDE SEQUENCE [LARGE SCALE GENOMIC DNA]</scope>
    <source>
        <strain evidence="2 3">669A</strain>
    </source>
</reference>
<feature type="transmembrane region" description="Helical" evidence="1">
    <location>
        <begin position="202"/>
        <end position="221"/>
    </location>
</feature>
<keyword evidence="1" id="KW-1133">Transmembrane helix</keyword>
<accession>A0ABS3L732</accession>
<name>A0ABS3L732_9ENTE</name>
<protein>
    <recommendedName>
        <fullName evidence="4">Integral membrane protein</fullName>
    </recommendedName>
</protein>
<evidence type="ECO:0000313" key="2">
    <source>
        <dbReference type="EMBL" id="MBO1305426.1"/>
    </source>
</evidence>
<feature type="transmembrane region" description="Helical" evidence="1">
    <location>
        <begin position="250"/>
        <end position="271"/>
    </location>
</feature>
<organism evidence="2 3">
    <name type="scientific">Candidatus Enterococcus moelleringii</name>
    <dbReference type="NCBI Taxonomy" id="2815325"/>
    <lineage>
        <taxon>Bacteria</taxon>
        <taxon>Bacillati</taxon>
        <taxon>Bacillota</taxon>
        <taxon>Bacilli</taxon>
        <taxon>Lactobacillales</taxon>
        <taxon>Enterococcaceae</taxon>
        <taxon>Enterococcus</taxon>
    </lineage>
</organism>
<proteinExistence type="predicted"/>
<feature type="transmembrane region" description="Helical" evidence="1">
    <location>
        <begin position="169"/>
        <end position="190"/>
    </location>
</feature>
<dbReference type="EMBL" id="JAFREM010000007">
    <property type="protein sequence ID" value="MBO1305426.1"/>
    <property type="molecule type" value="Genomic_DNA"/>
</dbReference>
<keyword evidence="1" id="KW-0472">Membrane</keyword>
<dbReference type="Proteomes" id="UP000664601">
    <property type="component" value="Unassembled WGS sequence"/>
</dbReference>
<gene>
    <name evidence="2" type="ORF">JZO70_04600</name>
</gene>
<sequence>MNKSKKFARWLLAFISSLLLFSLLALTCVKTTLFNQEFMVDQIHQADYVTRVHEDVTQRIQDYGRGSNIPADELADVVPREVVEENIDNYIRGIYTGVPFNVVGQDELAENIQTAVERYAAQQGIEIDEATQTNIDQLNETAAGAFESYIAIPYLLEYGQKVMAYNQTLTLLMIIVGVAFLLVFVGLMITTRWMHRRLRFSGAVIGGAGLMLTVLPLYVYFSGVIDRLGIMSEGMYHFITNYLKAFDLTFVKAGVISLVIAIILVLVSEVLRRKNVSRVKGD</sequence>
<dbReference type="RefSeq" id="WP_207672370.1">
    <property type="nucleotide sequence ID" value="NZ_JAFREM010000007.1"/>
</dbReference>
<evidence type="ECO:0000313" key="3">
    <source>
        <dbReference type="Proteomes" id="UP000664601"/>
    </source>
</evidence>
<keyword evidence="3" id="KW-1185">Reference proteome</keyword>
<evidence type="ECO:0008006" key="4">
    <source>
        <dbReference type="Google" id="ProtNLM"/>
    </source>
</evidence>
<evidence type="ECO:0000256" key="1">
    <source>
        <dbReference type="SAM" id="Phobius"/>
    </source>
</evidence>